<protein>
    <submittedName>
        <fullName evidence="2">Phosphotransferase family enzyme</fullName>
    </submittedName>
</protein>
<keyword evidence="2" id="KW-0808">Transferase</keyword>
<reference evidence="2 3" key="1">
    <citation type="submission" date="2018-06" db="EMBL/GenBank/DDBJ databases">
        <title>Genomic Encyclopedia of Archaeal and Bacterial Type Strains, Phase II (KMG-II): from individual species to whole genera.</title>
        <authorList>
            <person name="Goeker M."/>
        </authorList>
    </citation>
    <scope>NUCLEOTIDE SEQUENCE [LARGE SCALE GENOMIC DNA]</scope>
    <source>
        <strain evidence="2 3">DSM 13087</strain>
    </source>
</reference>
<dbReference type="STRING" id="121821.GCA_001870675_00484"/>
<evidence type="ECO:0000313" key="3">
    <source>
        <dbReference type="Proteomes" id="UP000249364"/>
    </source>
</evidence>
<dbReference type="GO" id="GO:0016740">
    <property type="term" value="F:transferase activity"/>
    <property type="evidence" value="ECO:0007669"/>
    <property type="project" value="UniProtKB-KW"/>
</dbReference>
<dbReference type="Proteomes" id="UP000249364">
    <property type="component" value="Unassembled WGS sequence"/>
</dbReference>
<dbReference type="Pfam" id="PF01636">
    <property type="entry name" value="APH"/>
    <property type="match status" value="1"/>
</dbReference>
<dbReference type="SUPFAM" id="SSF56112">
    <property type="entry name" value="Protein kinase-like (PK-like)"/>
    <property type="match status" value="1"/>
</dbReference>
<name>A0A2W7Q8F9_9RHOB</name>
<dbReference type="RefSeq" id="WP_170124750.1">
    <property type="nucleotide sequence ID" value="NZ_MEHT01000012.1"/>
</dbReference>
<proteinExistence type="predicted"/>
<evidence type="ECO:0000259" key="1">
    <source>
        <dbReference type="Pfam" id="PF01636"/>
    </source>
</evidence>
<accession>A0A2W7Q8F9</accession>
<keyword evidence="3" id="KW-1185">Reference proteome</keyword>
<dbReference type="InterPro" id="IPR002575">
    <property type="entry name" value="Aminoglycoside_PTrfase"/>
</dbReference>
<evidence type="ECO:0000313" key="2">
    <source>
        <dbReference type="EMBL" id="PZX42090.1"/>
    </source>
</evidence>
<comment type="caution">
    <text evidence="2">The sequence shown here is derived from an EMBL/GenBank/DDBJ whole genome shotgun (WGS) entry which is preliminary data.</text>
</comment>
<organism evidence="2 3">
    <name type="scientific">Roseinatronobacter thiooxidans</name>
    <dbReference type="NCBI Taxonomy" id="121821"/>
    <lineage>
        <taxon>Bacteria</taxon>
        <taxon>Pseudomonadati</taxon>
        <taxon>Pseudomonadota</taxon>
        <taxon>Alphaproteobacteria</taxon>
        <taxon>Rhodobacterales</taxon>
        <taxon>Paracoccaceae</taxon>
        <taxon>Roseinatronobacter</taxon>
    </lineage>
</organism>
<dbReference type="EMBL" id="QKZQ01000009">
    <property type="protein sequence ID" value="PZX42090.1"/>
    <property type="molecule type" value="Genomic_DNA"/>
</dbReference>
<dbReference type="AlphaFoldDB" id="A0A2W7Q8F9"/>
<dbReference type="Gene3D" id="3.90.1200.10">
    <property type="match status" value="1"/>
</dbReference>
<sequence>MIAPLRALVQRRQGHAALQQVANAAFPTDPPRIAQVIKQDARSCVARATWQGREVIVKQHHVADPVPAMQALHAEHDRLRALFPVGKLHAATCLATAPEAALVILPFATGTRLDHVIPDVPAPMRAELVQLAGQWLAHSLGREATAGQFSPGFWVKMVQAELAAAPLGPNDSALVQAVIQRLGERAPPLRGLPVPKGPIHQDFAPHNILWDADRARLSVIDIDKRTDLPIALDMARLLSGLTHHLLCATPDMPLHKGLCPDLRAALLSVGALAHEGPNAGIFDFLTGVRLAKVLIAHHGLRFGPPARATIQNWLETVPCP</sequence>
<gene>
    <name evidence="2" type="ORF">LY56_02079</name>
</gene>
<feature type="domain" description="Aminoglycoside phosphotransferase" evidence="1">
    <location>
        <begin position="45"/>
        <end position="242"/>
    </location>
</feature>
<dbReference type="InterPro" id="IPR011009">
    <property type="entry name" value="Kinase-like_dom_sf"/>
</dbReference>